<feature type="domain" description="CNH" evidence="15">
    <location>
        <begin position="584"/>
        <end position="899"/>
    </location>
</feature>
<dbReference type="SUPFAM" id="SSF56112">
    <property type="entry name" value="Protein kinase-like (PK-like)"/>
    <property type="match status" value="1"/>
</dbReference>
<evidence type="ECO:0000313" key="16">
    <source>
        <dbReference type="EMBL" id="GFR32623.1"/>
    </source>
</evidence>
<dbReference type="CDD" id="cd06613">
    <property type="entry name" value="STKc_MAP4K3_like"/>
    <property type="match status" value="1"/>
</dbReference>
<evidence type="ECO:0000256" key="1">
    <source>
        <dbReference type="ARBA" id="ARBA00001946"/>
    </source>
</evidence>
<feature type="active site" description="Proton acceptor" evidence="10">
    <location>
        <position position="138"/>
    </location>
</feature>
<evidence type="ECO:0000259" key="15">
    <source>
        <dbReference type="PROSITE" id="PS50219"/>
    </source>
</evidence>
<evidence type="ECO:0000256" key="10">
    <source>
        <dbReference type="PIRSR" id="PIRSR038172-1"/>
    </source>
</evidence>
<organism evidence="16 17">
    <name type="scientific">Trichonephila clavata</name>
    <name type="common">Joro spider</name>
    <name type="synonym">Nephila clavata</name>
    <dbReference type="NCBI Taxonomy" id="2740835"/>
    <lineage>
        <taxon>Eukaryota</taxon>
        <taxon>Metazoa</taxon>
        <taxon>Ecdysozoa</taxon>
        <taxon>Arthropoda</taxon>
        <taxon>Chelicerata</taxon>
        <taxon>Arachnida</taxon>
        <taxon>Araneae</taxon>
        <taxon>Araneomorphae</taxon>
        <taxon>Entelegynae</taxon>
        <taxon>Araneoidea</taxon>
        <taxon>Nephilidae</taxon>
        <taxon>Trichonephila</taxon>
    </lineage>
</organism>
<evidence type="ECO:0000256" key="5">
    <source>
        <dbReference type="ARBA" id="ARBA00022679"/>
    </source>
</evidence>
<feature type="binding site" evidence="11">
    <location>
        <begin position="24"/>
        <end position="32"/>
    </location>
    <ligand>
        <name>ATP</name>
        <dbReference type="ChEBI" id="CHEBI:30616"/>
    </ligand>
</feature>
<protein>
    <recommendedName>
        <fullName evidence="9">Mitogen-activated protein kinase kinase kinase kinase</fullName>
        <ecNumber evidence="9">2.7.11.1</ecNumber>
    </recommendedName>
</protein>
<evidence type="ECO:0000256" key="2">
    <source>
        <dbReference type="ARBA" id="ARBA00008874"/>
    </source>
</evidence>
<feature type="domain" description="Protein kinase" evidence="14">
    <location>
        <begin position="18"/>
        <end position="275"/>
    </location>
</feature>
<comment type="cofactor">
    <cofactor evidence="1 9">
        <name>Mg(2+)</name>
        <dbReference type="ChEBI" id="CHEBI:18420"/>
    </cofactor>
</comment>
<dbReference type="PROSITE" id="PS50219">
    <property type="entry name" value="CNH"/>
    <property type="match status" value="1"/>
</dbReference>
<gene>
    <name evidence="16" type="primary">MAP4K3</name>
    <name evidence="16" type="ORF">TNCT_269081</name>
</gene>
<dbReference type="InterPro" id="IPR011009">
    <property type="entry name" value="Kinase-like_dom_sf"/>
</dbReference>
<dbReference type="OrthoDB" id="8693905at2759"/>
<dbReference type="EC" id="2.7.11.1" evidence="9"/>
<dbReference type="PANTHER" id="PTHR48012">
    <property type="entry name" value="STERILE20-LIKE KINASE, ISOFORM B-RELATED"/>
    <property type="match status" value="1"/>
</dbReference>
<evidence type="ECO:0000256" key="7">
    <source>
        <dbReference type="ARBA" id="ARBA00022777"/>
    </source>
</evidence>
<sequence length="926" mass="104969">MASATGLEISRRNPQDEYDLIQRIGSGTYGDVYKARRISTSELSAVKVIKLEPGDDFAIIQQEILMMKGCRHPNIVAYFGSYLRRDKLWICMEYCGGGSLQDIYHLTGPLAELQIAYVCRETLKGLAYLHSMGKMHRDIKGANILLTENGDVKLADFGVSAQITATISKRKSFIGTPYWMAPEVAAVERKGGYNQQCDIWAVGVTSIELAELQPPMFDLHPMRALFLMSKSGFKPPQLKDKNKWTPVFHHFVKVALTKNPKKRPTAERLLQHPFVQGDLGKHLARELLEKFSNPQHNFTDLEPDDEGVLMNVPQRIPSKQSGRTRQKTQSELNFESVSFDLPLMSELSTSNEKGHTAYDVSQAWGISEEPAVEPEYDLATAWMEQDLDSDVICKSLLEVVDEELLLRGHTERLADLDDDYKYCQQATLPMGINSQDPSKKMECKGRSASERLYDNRDKCLPTDVPNGRDIAQSRLTSLMDELSNQFSPELQDLHNAVASTCQNGSLTPTNSPRLNQKSQNNNRNSISEDDDKENSQKDKQPPQAPPRRRNQKKTSSPKPISNGLPPTPKVHMGACFSKVFNECPLRIHCTATWVHPETRDQHILFGCEEGIYTLNLNELHDACMDQLYPRRTIWMFVVKDVLMTLSGKTTQLYRHDLLALHSKQTHRFSLSMNKIPERFVPRRFSTTTKVPDTKGCIKCCVGRNPYNGYKYLCGATLNGLFLMQWYNPLNKFMLLKQFECWVPSKLSIFEMIISPEMEYPMICVGVRKGYDRGNLKLDMINLNSTANWFNEDSDGSETIVPRHDSIDVVSVSQLEKDIILVCSENVVKVVNLQGKLKSSRQQPAELHFDFPVESIVCLTDSVLAFHKHGMQGRSFKNNEVVQEINDNSRIFRMLGADSVVVLESRPTHDLKSPSNLYILTGHENSF</sequence>
<dbReference type="InterPro" id="IPR001180">
    <property type="entry name" value="CNH_dom"/>
</dbReference>
<dbReference type="InterPro" id="IPR000719">
    <property type="entry name" value="Prot_kinase_dom"/>
</dbReference>
<evidence type="ECO:0000256" key="6">
    <source>
        <dbReference type="ARBA" id="ARBA00022741"/>
    </source>
</evidence>
<accession>A0A8X6HZM9</accession>
<dbReference type="InterPro" id="IPR021160">
    <property type="entry name" value="MAPKKKK"/>
</dbReference>
<name>A0A8X6HZM9_TRICU</name>
<comment type="caution">
    <text evidence="16">The sequence shown here is derived from an EMBL/GenBank/DDBJ whole genome shotgun (WGS) entry which is preliminary data.</text>
</comment>
<dbReference type="GO" id="GO:0008349">
    <property type="term" value="F:MAP kinase kinase kinase kinase activity"/>
    <property type="evidence" value="ECO:0007669"/>
    <property type="project" value="InterPro"/>
</dbReference>
<dbReference type="PANTHER" id="PTHR48012:SF18">
    <property type="entry name" value="HAPPYHOUR, ISOFORM A"/>
    <property type="match status" value="1"/>
</dbReference>
<comment type="catalytic activity">
    <reaction evidence="9">
        <text>L-seryl-[protein] + ATP = O-phospho-L-seryl-[protein] + ADP + H(+)</text>
        <dbReference type="Rhea" id="RHEA:17989"/>
        <dbReference type="Rhea" id="RHEA-COMP:9863"/>
        <dbReference type="Rhea" id="RHEA-COMP:11604"/>
        <dbReference type="ChEBI" id="CHEBI:15378"/>
        <dbReference type="ChEBI" id="CHEBI:29999"/>
        <dbReference type="ChEBI" id="CHEBI:30616"/>
        <dbReference type="ChEBI" id="CHEBI:83421"/>
        <dbReference type="ChEBI" id="CHEBI:456216"/>
        <dbReference type="EC" id="2.7.11.1"/>
    </reaction>
</comment>
<dbReference type="SMART" id="SM00220">
    <property type="entry name" value="S_TKc"/>
    <property type="match status" value="1"/>
</dbReference>
<dbReference type="Pfam" id="PF00780">
    <property type="entry name" value="CNH"/>
    <property type="match status" value="1"/>
</dbReference>
<evidence type="ECO:0000256" key="4">
    <source>
        <dbReference type="ARBA" id="ARBA00022553"/>
    </source>
</evidence>
<keyword evidence="3 9" id="KW-0723">Serine/threonine-protein kinase</keyword>
<evidence type="ECO:0000256" key="11">
    <source>
        <dbReference type="PIRSR" id="PIRSR038172-2"/>
    </source>
</evidence>
<keyword evidence="8 9" id="KW-0067">ATP-binding</keyword>
<dbReference type="SMART" id="SM00036">
    <property type="entry name" value="CNH"/>
    <property type="match status" value="1"/>
</dbReference>
<keyword evidence="5 9" id="KW-0808">Transferase</keyword>
<keyword evidence="4" id="KW-0597">Phosphoprotein</keyword>
<dbReference type="Proteomes" id="UP000887116">
    <property type="component" value="Unassembled WGS sequence"/>
</dbReference>
<dbReference type="PROSITE" id="PS50011">
    <property type="entry name" value="PROTEIN_KINASE_DOM"/>
    <property type="match status" value="1"/>
</dbReference>
<reference evidence="16" key="1">
    <citation type="submission" date="2020-07" db="EMBL/GenBank/DDBJ databases">
        <title>Multicomponent nature underlies the extraordinary mechanical properties of spider dragline silk.</title>
        <authorList>
            <person name="Kono N."/>
            <person name="Nakamura H."/>
            <person name="Mori M."/>
            <person name="Yoshida Y."/>
            <person name="Ohtoshi R."/>
            <person name="Malay A.D."/>
            <person name="Moran D.A.P."/>
            <person name="Tomita M."/>
            <person name="Numata K."/>
            <person name="Arakawa K."/>
        </authorList>
    </citation>
    <scope>NUCLEOTIDE SEQUENCE</scope>
</reference>
<dbReference type="InterPro" id="IPR050629">
    <property type="entry name" value="STE20/SPS1-PAK"/>
</dbReference>
<dbReference type="PROSITE" id="PS00107">
    <property type="entry name" value="PROTEIN_KINASE_ATP"/>
    <property type="match status" value="1"/>
</dbReference>
<evidence type="ECO:0000256" key="9">
    <source>
        <dbReference type="PIRNR" id="PIRNR038172"/>
    </source>
</evidence>
<keyword evidence="6 9" id="KW-0547">Nucleotide-binding</keyword>
<evidence type="ECO:0000256" key="3">
    <source>
        <dbReference type="ARBA" id="ARBA00022527"/>
    </source>
</evidence>
<feature type="compositionally biased region" description="Polar residues" evidence="13">
    <location>
        <begin position="501"/>
        <end position="525"/>
    </location>
</feature>
<dbReference type="Gene3D" id="1.10.510.10">
    <property type="entry name" value="Transferase(Phosphotransferase) domain 1"/>
    <property type="match status" value="1"/>
</dbReference>
<evidence type="ECO:0000256" key="8">
    <source>
        <dbReference type="ARBA" id="ARBA00022840"/>
    </source>
</evidence>
<evidence type="ECO:0000256" key="13">
    <source>
        <dbReference type="SAM" id="MobiDB-lite"/>
    </source>
</evidence>
<evidence type="ECO:0000259" key="14">
    <source>
        <dbReference type="PROSITE" id="PS50011"/>
    </source>
</evidence>
<evidence type="ECO:0000313" key="17">
    <source>
        <dbReference type="Proteomes" id="UP000887116"/>
    </source>
</evidence>
<evidence type="ECO:0000256" key="12">
    <source>
        <dbReference type="PROSITE-ProRule" id="PRU10141"/>
    </source>
</evidence>
<keyword evidence="7 9" id="KW-0418">Kinase</keyword>
<feature type="region of interest" description="Disordered" evidence="13">
    <location>
        <begin position="501"/>
        <end position="567"/>
    </location>
</feature>
<comment type="similarity">
    <text evidence="2 9">Belongs to the protein kinase superfamily. STE Ser/Thr protein kinase family. STE20 subfamily.</text>
</comment>
<comment type="function">
    <text evidence="9">Serine/threonine kinase that plays a role in the response to environmental stress. Appears to act upstream of the JUN N-terminal pathway.</text>
</comment>
<dbReference type="AlphaFoldDB" id="A0A8X6HZM9"/>
<dbReference type="PIRSF" id="PIRSF038172">
    <property type="entry name" value="MAPKKKK"/>
    <property type="match status" value="1"/>
</dbReference>
<dbReference type="FunFam" id="1.10.510.10:FF:000031">
    <property type="entry name" value="Mitogen-activated protein kinase kinase kinase kinase"/>
    <property type="match status" value="1"/>
</dbReference>
<comment type="catalytic activity">
    <reaction evidence="9">
        <text>L-threonyl-[protein] + ATP = O-phospho-L-threonyl-[protein] + ADP + H(+)</text>
        <dbReference type="Rhea" id="RHEA:46608"/>
        <dbReference type="Rhea" id="RHEA-COMP:11060"/>
        <dbReference type="Rhea" id="RHEA-COMP:11605"/>
        <dbReference type="ChEBI" id="CHEBI:15378"/>
        <dbReference type="ChEBI" id="CHEBI:30013"/>
        <dbReference type="ChEBI" id="CHEBI:30616"/>
        <dbReference type="ChEBI" id="CHEBI:61977"/>
        <dbReference type="ChEBI" id="CHEBI:456216"/>
        <dbReference type="EC" id="2.7.11.1"/>
    </reaction>
</comment>
<dbReference type="InterPro" id="IPR017441">
    <property type="entry name" value="Protein_kinase_ATP_BS"/>
</dbReference>
<keyword evidence="17" id="KW-1185">Reference proteome</keyword>
<dbReference type="GO" id="GO:0005524">
    <property type="term" value="F:ATP binding"/>
    <property type="evidence" value="ECO:0007669"/>
    <property type="project" value="UniProtKB-UniRule"/>
</dbReference>
<feature type="binding site" evidence="11 12">
    <location>
        <position position="47"/>
    </location>
    <ligand>
        <name>ATP</name>
        <dbReference type="ChEBI" id="CHEBI:30616"/>
    </ligand>
</feature>
<dbReference type="EMBL" id="BMAO01019754">
    <property type="protein sequence ID" value="GFR32623.1"/>
    <property type="molecule type" value="Genomic_DNA"/>
</dbReference>
<dbReference type="GO" id="GO:0005737">
    <property type="term" value="C:cytoplasm"/>
    <property type="evidence" value="ECO:0007669"/>
    <property type="project" value="TreeGrafter"/>
</dbReference>
<proteinExistence type="inferred from homology"/>
<dbReference type="Pfam" id="PF00069">
    <property type="entry name" value="Pkinase"/>
    <property type="match status" value="1"/>
</dbReference>